<geneLocation type="plasmid" evidence="1 2">
    <name>unnamed3</name>
</geneLocation>
<dbReference type="EMBL" id="CP058532">
    <property type="protein sequence ID" value="QLG30033.1"/>
    <property type="molecule type" value="Genomic_DNA"/>
</dbReference>
<accession>A0A7D5H410</accession>
<proteinExistence type="predicted"/>
<organism evidence="1 2">
    <name type="scientific">Halorarum halophilum</name>
    <dbReference type="NCBI Taxonomy" id="2743090"/>
    <lineage>
        <taxon>Archaea</taxon>
        <taxon>Methanobacteriati</taxon>
        <taxon>Methanobacteriota</taxon>
        <taxon>Stenosarchaea group</taxon>
        <taxon>Halobacteria</taxon>
        <taxon>Halobacteriales</taxon>
        <taxon>Haloferacaceae</taxon>
        <taxon>Halorarum</taxon>
    </lineage>
</organism>
<evidence type="ECO:0000313" key="2">
    <source>
        <dbReference type="Proteomes" id="UP000509750"/>
    </source>
</evidence>
<evidence type="ECO:0000313" key="1">
    <source>
        <dbReference type="EMBL" id="QLG30033.1"/>
    </source>
</evidence>
<gene>
    <name evidence="1" type="ORF">HUG10_20725</name>
</gene>
<dbReference type="KEGG" id="halg:HUG10_20725"/>
<dbReference type="RefSeq" id="WP_179171607.1">
    <property type="nucleotide sequence ID" value="NZ_CP058532.1"/>
</dbReference>
<dbReference type="Proteomes" id="UP000509750">
    <property type="component" value="Plasmid unnamed3"/>
</dbReference>
<protein>
    <submittedName>
        <fullName evidence="1">Uncharacterized protein</fullName>
    </submittedName>
</protein>
<keyword evidence="2" id="KW-1185">Reference proteome</keyword>
<dbReference type="AlphaFoldDB" id="A0A7D5H410"/>
<keyword evidence="1" id="KW-0614">Plasmid</keyword>
<sequence>MNGRFITEELVRDLIATGDICGNRPGKGGWVFEKQYDGVQFKLICDIGADLEPRIVTGVSEIVDRDEALGSDRWNESTVHQVELRTALSRDAHEVAPERMLELESLTPIDVKGHRVITDDAWDYVECVDCGMRTRSKADLSSTACN</sequence>
<reference evidence="1 2" key="1">
    <citation type="submission" date="2020-07" db="EMBL/GenBank/DDBJ databases">
        <title>Gai3-2, isolated from salt lake.</title>
        <authorList>
            <person name="Cui H."/>
            <person name="Shi X."/>
        </authorList>
    </citation>
    <scope>NUCLEOTIDE SEQUENCE [LARGE SCALE GENOMIC DNA]</scope>
    <source>
        <strain evidence="1 2">Gai3-2</strain>
        <plasmid evidence="1 2">unnamed3</plasmid>
    </source>
</reference>
<dbReference type="GeneID" id="56031312"/>
<name>A0A7D5H410_9EURY</name>